<comment type="caution">
    <text evidence="7">Lacks conserved residue(s) required for the propagation of feature annotation.</text>
</comment>
<evidence type="ECO:0000256" key="3">
    <source>
        <dbReference type="ARBA" id="ARBA00022723"/>
    </source>
</evidence>
<feature type="domain" description="Peptidase M12A" evidence="9">
    <location>
        <begin position="52"/>
        <end position="117"/>
    </location>
</feature>
<evidence type="ECO:0000256" key="6">
    <source>
        <dbReference type="ARBA" id="ARBA00023049"/>
    </source>
</evidence>
<evidence type="ECO:0000256" key="1">
    <source>
        <dbReference type="ARBA" id="ARBA00001947"/>
    </source>
</evidence>
<dbReference type="Gene3D" id="3.40.390.10">
    <property type="entry name" value="Collagenase (Catalytic Domain)"/>
    <property type="match status" value="1"/>
</dbReference>
<keyword evidence="3" id="KW-0479">Metal-binding</keyword>
<keyword evidence="4" id="KW-0378">Hydrolase</keyword>
<dbReference type="GO" id="GO:0006508">
    <property type="term" value="P:proteolysis"/>
    <property type="evidence" value="ECO:0007669"/>
    <property type="project" value="UniProtKB-KW"/>
</dbReference>
<organism evidence="10 11">
    <name type="scientific">Araneus ventricosus</name>
    <name type="common">Orbweaver spider</name>
    <name type="synonym">Epeira ventricosa</name>
    <dbReference type="NCBI Taxonomy" id="182803"/>
    <lineage>
        <taxon>Eukaryota</taxon>
        <taxon>Metazoa</taxon>
        <taxon>Ecdysozoa</taxon>
        <taxon>Arthropoda</taxon>
        <taxon>Chelicerata</taxon>
        <taxon>Arachnida</taxon>
        <taxon>Araneae</taxon>
        <taxon>Araneomorphae</taxon>
        <taxon>Entelegynae</taxon>
        <taxon>Araneoidea</taxon>
        <taxon>Araneidae</taxon>
        <taxon>Araneus</taxon>
    </lineage>
</organism>
<dbReference type="PANTHER" id="PTHR10127:SF780">
    <property type="entry name" value="METALLOENDOPEPTIDASE"/>
    <property type="match status" value="1"/>
</dbReference>
<dbReference type="InterPro" id="IPR001506">
    <property type="entry name" value="Peptidase_M12A"/>
</dbReference>
<accession>A0A4Y2PJE1</accession>
<dbReference type="EMBL" id="BGPR01011208">
    <property type="protein sequence ID" value="GBN50186.1"/>
    <property type="molecule type" value="Genomic_DNA"/>
</dbReference>
<evidence type="ECO:0000313" key="11">
    <source>
        <dbReference type="Proteomes" id="UP000499080"/>
    </source>
</evidence>
<keyword evidence="2" id="KW-0645">Protease</keyword>
<gene>
    <name evidence="10" type="ORF">AVEN_199537_1</name>
</gene>
<comment type="cofactor">
    <cofactor evidence="1">
        <name>Zn(2+)</name>
        <dbReference type="ChEBI" id="CHEBI:29105"/>
    </cofactor>
</comment>
<dbReference type="AlphaFoldDB" id="A0A4Y2PJE1"/>
<name>A0A4Y2PJE1_ARAVE</name>
<dbReference type="Proteomes" id="UP000499080">
    <property type="component" value="Unassembled WGS sequence"/>
</dbReference>
<evidence type="ECO:0000256" key="8">
    <source>
        <dbReference type="SAM" id="SignalP"/>
    </source>
</evidence>
<keyword evidence="6" id="KW-0482">Metalloprotease</keyword>
<dbReference type="Pfam" id="PF01400">
    <property type="entry name" value="Astacin"/>
    <property type="match status" value="1"/>
</dbReference>
<dbReference type="PROSITE" id="PS51864">
    <property type="entry name" value="ASTACIN"/>
    <property type="match status" value="1"/>
</dbReference>
<proteinExistence type="predicted"/>
<keyword evidence="5" id="KW-0862">Zinc</keyword>
<dbReference type="GO" id="GO:0046872">
    <property type="term" value="F:metal ion binding"/>
    <property type="evidence" value="ECO:0007669"/>
    <property type="project" value="UniProtKB-KW"/>
</dbReference>
<feature type="signal peptide" evidence="8">
    <location>
        <begin position="1"/>
        <end position="16"/>
    </location>
</feature>
<reference evidence="10 11" key="1">
    <citation type="journal article" date="2019" name="Sci. Rep.">
        <title>Orb-weaving spider Araneus ventricosus genome elucidates the spidroin gene catalogue.</title>
        <authorList>
            <person name="Kono N."/>
            <person name="Nakamura H."/>
            <person name="Ohtoshi R."/>
            <person name="Moran D.A.P."/>
            <person name="Shinohara A."/>
            <person name="Yoshida Y."/>
            <person name="Fujiwara M."/>
            <person name="Mori M."/>
            <person name="Tomita M."/>
            <person name="Arakawa K."/>
        </authorList>
    </citation>
    <scope>NUCLEOTIDE SEQUENCE [LARGE SCALE GENOMIC DNA]</scope>
</reference>
<dbReference type="SUPFAM" id="SSF55486">
    <property type="entry name" value="Metalloproteases ('zincins'), catalytic domain"/>
    <property type="match status" value="1"/>
</dbReference>
<dbReference type="InterPro" id="IPR024079">
    <property type="entry name" value="MetalloPept_cat_dom_sf"/>
</dbReference>
<evidence type="ECO:0000256" key="2">
    <source>
        <dbReference type="ARBA" id="ARBA00022670"/>
    </source>
</evidence>
<dbReference type="OrthoDB" id="6436429at2759"/>
<evidence type="ECO:0000256" key="7">
    <source>
        <dbReference type="PROSITE-ProRule" id="PRU01211"/>
    </source>
</evidence>
<evidence type="ECO:0000259" key="9">
    <source>
        <dbReference type="PROSITE" id="PS51864"/>
    </source>
</evidence>
<dbReference type="GO" id="GO:0004222">
    <property type="term" value="F:metalloendopeptidase activity"/>
    <property type="evidence" value="ECO:0007669"/>
    <property type="project" value="InterPro"/>
</dbReference>
<keyword evidence="11" id="KW-1185">Reference proteome</keyword>
<protein>
    <recommendedName>
        <fullName evidence="9">Peptidase M12A domain-containing protein</fullName>
    </recommendedName>
</protein>
<evidence type="ECO:0000256" key="4">
    <source>
        <dbReference type="ARBA" id="ARBA00022801"/>
    </source>
</evidence>
<sequence>MIAPFVLALVSLIANSELPFEHDEIDIWQQALENVDLFGGDMLIPHDISLGNAIANEDYRWPGYPGGATIPYVIDKSLNDQKELIEKAMKHYHDNTCVRFQERKDEKEYVKIFKGQG</sequence>
<dbReference type="PANTHER" id="PTHR10127">
    <property type="entry name" value="DISCOIDIN, CUB, EGF, LAMININ , AND ZINC METALLOPROTEASE DOMAIN CONTAINING"/>
    <property type="match status" value="1"/>
</dbReference>
<comment type="caution">
    <text evidence="10">The sequence shown here is derived from an EMBL/GenBank/DDBJ whole genome shotgun (WGS) entry which is preliminary data.</text>
</comment>
<evidence type="ECO:0000256" key="5">
    <source>
        <dbReference type="ARBA" id="ARBA00022833"/>
    </source>
</evidence>
<keyword evidence="8" id="KW-0732">Signal</keyword>
<feature type="chain" id="PRO_5021331468" description="Peptidase M12A domain-containing protein" evidence="8">
    <location>
        <begin position="17"/>
        <end position="117"/>
    </location>
</feature>
<evidence type="ECO:0000313" key="10">
    <source>
        <dbReference type="EMBL" id="GBN50186.1"/>
    </source>
</evidence>